<accession>A0A426UTS4</accession>
<feature type="domain" description="Heparinase II/III-like C-terminal" evidence="3">
    <location>
        <begin position="359"/>
        <end position="447"/>
    </location>
</feature>
<dbReference type="GO" id="GO:0016829">
    <property type="term" value="F:lyase activity"/>
    <property type="evidence" value="ECO:0007669"/>
    <property type="project" value="InterPro"/>
</dbReference>
<comment type="caution">
    <text evidence="4">The sequence shown here is derived from an EMBL/GenBank/DDBJ whole genome shotgun (WGS) entry which is preliminary data.</text>
</comment>
<evidence type="ECO:0000313" key="4">
    <source>
        <dbReference type="EMBL" id="RRR97378.1"/>
    </source>
</evidence>
<comment type="subcellular location">
    <subcellularLocation>
        <location evidence="1">Cell envelope</location>
    </subcellularLocation>
</comment>
<reference evidence="4 5" key="1">
    <citation type="submission" date="2018-12" db="EMBL/GenBank/DDBJ databases">
        <title>Glycomyces sp. YIM 121974 draft genome.</title>
        <authorList>
            <person name="Li Q."/>
        </authorList>
    </citation>
    <scope>NUCLEOTIDE SEQUENCE [LARGE SCALE GENOMIC DNA]</scope>
    <source>
        <strain evidence="4 5">YIM 121974</strain>
    </source>
</reference>
<dbReference type="SUPFAM" id="SSF48230">
    <property type="entry name" value="Chondroitin AC/alginate lyase"/>
    <property type="match status" value="1"/>
</dbReference>
<dbReference type="AlphaFoldDB" id="A0A426UTS4"/>
<dbReference type="Pfam" id="PF07940">
    <property type="entry name" value="Hepar_II_III_C"/>
    <property type="match status" value="1"/>
</dbReference>
<evidence type="ECO:0000313" key="5">
    <source>
        <dbReference type="Proteomes" id="UP000277256"/>
    </source>
</evidence>
<evidence type="ECO:0000256" key="2">
    <source>
        <dbReference type="SAM" id="MobiDB-lite"/>
    </source>
</evidence>
<organism evidence="4 5">
    <name type="scientific">Glycomyces terrestris</name>
    <dbReference type="NCBI Taxonomy" id="2493553"/>
    <lineage>
        <taxon>Bacteria</taxon>
        <taxon>Bacillati</taxon>
        <taxon>Actinomycetota</taxon>
        <taxon>Actinomycetes</taxon>
        <taxon>Glycomycetales</taxon>
        <taxon>Glycomycetaceae</taxon>
        <taxon>Glycomyces</taxon>
    </lineage>
</organism>
<evidence type="ECO:0000256" key="1">
    <source>
        <dbReference type="ARBA" id="ARBA00004196"/>
    </source>
</evidence>
<dbReference type="InterPro" id="IPR008929">
    <property type="entry name" value="Chondroitin_lyas"/>
</dbReference>
<evidence type="ECO:0000259" key="3">
    <source>
        <dbReference type="Pfam" id="PF07940"/>
    </source>
</evidence>
<feature type="region of interest" description="Disordered" evidence="2">
    <location>
        <begin position="1"/>
        <end position="50"/>
    </location>
</feature>
<keyword evidence="5" id="KW-1185">Reference proteome</keyword>
<feature type="compositionally biased region" description="Pro residues" evidence="2">
    <location>
        <begin position="39"/>
        <end position="49"/>
    </location>
</feature>
<sequence>MTECAPALPLSHGRNPRLHHPARKGDGQCATTGTRRPAPSSPRSPPPNPNGCAMLDLRTALLEELREIAAQPVPPFDPALADDFAATGRRLPYETQYFARRRHLAALAVAGEAAALSSLIKDVCQERSWALPAHWGEDFDPRTCVDLFACETAQTLAEILRLREDVEGREQVEAEIRERVLDPFFEAEFPFWWEMRISNWTAVCAGAAGMAALALGYDIDQIRGRVLPALQSYLFSFGPDGGCVEGVYYWIYGFGYFTYFAEAWREATGEDLLEGNEAIAAFPARAQLYPGSFATFGDTEGDPLLPAGLFTRLHDRLGVDLPAASRPQRFADDECARWAPLTRTLAWGRPLPEEVAPARTLLPEVGWFVERRRIGRRMWALAVKGGYNEEPHNHLDLGSFIIAVDGEQLLCDPGSGEYTAAYFGEERYEQVHPSAAWHSVPTVEGAAQQPGEDSRAELVDGPAGVEVYVDAYGDGALIRKFAWTGDGIALGDFGPEITESFVSRIRPELEGDRAVWTGERGTVVLHGVNPEDAVVDSVDTADHRGVRDRLWALRFGLPAESPGLRFELL</sequence>
<dbReference type="Gene3D" id="2.70.98.70">
    <property type="match status" value="1"/>
</dbReference>
<gene>
    <name evidence="4" type="ORF">EIW28_18390</name>
</gene>
<name>A0A426UTS4_9ACTN</name>
<dbReference type="Proteomes" id="UP000277256">
    <property type="component" value="Unassembled WGS sequence"/>
</dbReference>
<dbReference type="InterPro" id="IPR012480">
    <property type="entry name" value="Hepar_II_III_C"/>
</dbReference>
<dbReference type="Gene3D" id="1.50.10.100">
    <property type="entry name" value="Chondroitin AC/alginate lyase"/>
    <property type="match status" value="1"/>
</dbReference>
<dbReference type="EMBL" id="RSEB01000005">
    <property type="protein sequence ID" value="RRR97378.1"/>
    <property type="molecule type" value="Genomic_DNA"/>
</dbReference>
<dbReference type="GO" id="GO:0030313">
    <property type="term" value="C:cell envelope"/>
    <property type="evidence" value="ECO:0007669"/>
    <property type="project" value="UniProtKB-SubCell"/>
</dbReference>
<protein>
    <recommendedName>
        <fullName evidence="3">Heparinase II/III-like C-terminal domain-containing protein</fullName>
    </recommendedName>
</protein>
<proteinExistence type="predicted"/>